<gene>
    <name evidence="2" type="ORF">LECACI_7A007000</name>
</gene>
<feature type="domain" description="BTB" evidence="1">
    <location>
        <begin position="27"/>
        <end position="96"/>
    </location>
</feature>
<dbReference type="SUPFAM" id="SSF54695">
    <property type="entry name" value="POZ domain"/>
    <property type="match status" value="1"/>
</dbReference>
<evidence type="ECO:0000313" key="3">
    <source>
        <dbReference type="Proteomes" id="UP001296104"/>
    </source>
</evidence>
<dbReference type="PANTHER" id="PTHR47843:SF2">
    <property type="entry name" value="BTB DOMAIN-CONTAINING PROTEIN"/>
    <property type="match status" value="1"/>
</dbReference>
<reference evidence="2" key="1">
    <citation type="submission" date="2023-11" db="EMBL/GenBank/DDBJ databases">
        <authorList>
            <person name="Alioto T."/>
            <person name="Alioto T."/>
            <person name="Gomez Garrido J."/>
        </authorList>
    </citation>
    <scope>NUCLEOTIDE SEQUENCE</scope>
</reference>
<dbReference type="PANTHER" id="PTHR47843">
    <property type="entry name" value="BTB DOMAIN-CONTAINING PROTEIN-RELATED"/>
    <property type="match status" value="1"/>
</dbReference>
<evidence type="ECO:0000259" key="1">
    <source>
        <dbReference type="PROSITE" id="PS50097"/>
    </source>
</evidence>
<dbReference type="EMBL" id="CAVMBE010000054">
    <property type="protein sequence ID" value="CAK4031842.1"/>
    <property type="molecule type" value="Genomic_DNA"/>
</dbReference>
<protein>
    <recommendedName>
        <fullName evidence="1">BTB domain-containing protein</fullName>
    </recommendedName>
</protein>
<dbReference type="Gene3D" id="3.30.710.10">
    <property type="entry name" value="Potassium Channel Kv1.1, Chain A"/>
    <property type="match status" value="1"/>
</dbReference>
<dbReference type="AlphaFoldDB" id="A0AAI8Z3M1"/>
<keyword evidence="3" id="KW-1185">Reference proteome</keyword>
<comment type="caution">
    <text evidence="2">The sequence shown here is derived from an EMBL/GenBank/DDBJ whole genome shotgun (WGS) entry which is preliminary data.</text>
</comment>
<accession>A0AAI8Z3M1</accession>
<proteinExistence type="predicted"/>
<dbReference type="PROSITE" id="PS50097">
    <property type="entry name" value="BTB"/>
    <property type="match status" value="1"/>
</dbReference>
<dbReference type="CDD" id="cd18186">
    <property type="entry name" value="BTB_POZ_ZBTB_KLHL-like"/>
    <property type="match status" value="1"/>
</dbReference>
<dbReference type="Proteomes" id="UP001296104">
    <property type="component" value="Unassembled WGS sequence"/>
</dbReference>
<organism evidence="2 3">
    <name type="scientific">Lecanosticta acicola</name>
    <dbReference type="NCBI Taxonomy" id="111012"/>
    <lineage>
        <taxon>Eukaryota</taxon>
        <taxon>Fungi</taxon>
        <taxon>Dikarya</taxon>
        <taxon>Ascomycota</taxon>
        <taxon>Pezizomycotina</taxon>
        <taxon>Dothideomycetes</taxon>
        <taxon>Dothideomycetidae</taxon>
        <taxon>Mycosphaerellales</taxon>
        <taxon>Mycosphaerellaceae</taxon>
        <taxon>Lecanosticta</taxon>
    </lineage>
</organism>
<name>A0AAI8Z3M1_9PEZI</name>
<dbReference type="InterPro" id="IPR011333">
    <property type="entry name" value="SKP1/BTB/POZ_sf"/>
</dbReference>
<dbReference type="InterPro" id="IPR000210">
    <property type="entry name" value="BTB/POZ_dom"/>
</dbReference>
<evidence type="ECO:0000313" key="2">
    <source>
        <dbReference type="EMBL" id="CAK4031842.1"/>
    </source>
</evidence>
<sequence length="298" mass="34283">MARAKNKDPVLMHAVLPHTGAIDFSAKSVIVKVGTSVATFHVDEGLLRKNSAFFDAALKKDWAEGQRRKVELPKADPETFNIWVNWLYSRRLFTDIDADTPKRDDHDTYPRLIEAYTLGDSLMDADFKDAVTDAFSVHFITPEDNTRWMPHSEDIKDLYERTASTSKLRKLLIFLVSSLNNVHEVISGEEIPSYLADLAKFLFENRNSLPDWKSSSHAVARCEFHEHEEGEEKCYRTKYHAPFTFTLSGGRRAFCHHAGRKPMRLRPRMRARKWTSRERNAPRAGSCLFRHATTQVCL</sequence>